<dbReference type="Pfam" id="PF12804">
    <property type="entry name" value="NTP_transf_3"/>
    <property type="match status" value="1"/>
</dbReference>
<evidence type="ECO:0000256" key="5">
    <source>
        <dbReference type="ARBA" id="ARBA00023315"/>
    </source>
</evidence>
<evidence type="ECO:0000256" key="8">
    <source>
        <dbReference type="ARBA" id="ARBA00049628"/>
    </source>
</evidence>
<evidence type="ECO:0000256" key="1">
    <source>
        <dbReference type="ARBA" id="ARBA00007707"/>
    </source>
</evidence>
<dbReference type="InterPro" id="IPR025877">
    <property type="entry name" value="MobA-like_NTP_Trfase"/>
</dbReference>
<gene>
    <name evidence="10" type="primary">glmU</name>
    <name evidence="10" type="ORF">CUN50_06345</name>
</gene>
<dbReference type="Proteomes" id="UP000228947">
    <property type="component" value="Unassembled WGS sequence"/>
</dbReference>
<proteinExistence type="inferred from homology"/>
<evidence type="ECO:0000313" key="11">
    <source>
        <dbReference type="Proteomes" id="UP000228947"/>
    </source>
</evidence>
<dbReference type="AlphaFoldDB" id="A0A2M8PT13"/>
<evidence type="ECO:0000256" key="6">
    <source>
        <dbReference type="ARBA" id="ARBA00048247"/>
    </source>
</evidence>
<evidence type="ECO:0000256" key="3">
    <source>
        <dbReference type="ARBA" id="ARBA00022679"/>
    </source>
</evidence>
<comment type="catalytic activity">
    <reaction evidence="6">
        <text>alpha-D-glucosamine 1-phosphate + acetyl-CoA = N-acetyl-alpha-D-glucosamine 1-phosphate + CoA + H(+)</text>
        <dbReference type="Rhea" id="RHEA:13725"/>
        <dbReference type="ChEBI" id="CHEBI:15378"/>
        <dbReference type="ChEBI" id="CHEBI:57287"/>
        <dbReference type="ChEBI" id="CHEBI:57288"/>
        <dbReference type="ChEBI" id="CHEBI:57776"/>
        <dbReference type="ChEBI" id="CHEBI:58516"/>
        <dbReference type="EC" id="2.3.1.157"/>
    </reaction>
</comment>
<comment type="similarity">
    <text evidence="1">In the C-terminal section; belongs to the transferase hexapeptide repeat family.</text>
</comment>
<dbReference type="GO" id="GO:0003977">
    <property type="term" value="F:UDP-N-acetylglucosamine diphosphorylase activity"/>
    <property type="evidence" value="ECO:0007669"/>
    <property type="project" value="UniProtKB-EC"/>
</dbReference>
<keyword evidence="4" id="KW-0548">Nucleotidyltransferase</keyword>
<evidence type="ECO:0000256" key="4">
    <source>
        <dbReference type="ARBA" id="ARBA00022695"/>
    </source>
</evidence>
<feature type="non-terminal residue" evidence="10">
    <location>
        <position position="86"/>
    </location>
</feature>
<evidence type="ECO:0000313" key="10">
    <source>
        <dbReference type="EMBL" id="PJF40713.1"/>
    </source>
</evidence>
<name>A0A2M8PT13_9CHLR</name>
<dbReference type="EMBL" id="PGTL01000133">
    <property type="protein sequence ID" value="PJF40713.1"/>
    <property type="molecule type" value="Genomic_DNA"/>
</dbReference>
<feature type="non-terminal residue" evidence="10">
    <location>
        <position position="1"/>
    </location>
</feature>
<keyword evidence="5 10" id="KW-0012">Acyltransferase</keyword>
<protein>
    <submittedName>
        <fullName evidence="10">Bifunctional UDP-N-acetylglucosamine diphosphorylase/glucosamine-1-phosphate N-acetyltransferase GlmU</fullName>
        <ecNumber evidence="10">2.3.1.157</ecNumber>
    </submittedName>
</protein>
<comment type="function">
    <text evidence="8">Catalyzes the last two sequential reactions in the de novo biosynthetic pathway for UDP-N-acetylglucosamine (UDP-GlcNAc). The C-terminal domain catalyzes the transfer of acetyl group from acetyl coenzyme A to glucosamine-1-phosphate (GlcN-1-P) to produce N-acetylglucosamine-1-phosphate (GlcNAc-1-P), which is converted into UDP-GlcNAc by the transfer of uridine 5-monophosphate (from uridine 5-triphosphate), a reaction catalyzed by the N-terminal domain.</text>
</comment>
<dbReference type="InterPro" id="IPR029044">
    <property type="entry name" value="Nucleotide-diphossugar_trans"/>
</dbReference>
<reference evidence="10 11" key="1">
    <citation type="submission" date="2017-11" db="EMBL/GenBank/DDBJ databases">
        <title>Evolution of Phototrophy in the Chloroflexi Phylum Driven by Horizontal Gene Transfer.</title>
        <authorList>
            <person name="Ward L.M."/>
            <person name="Hemp J."/>
            <person name="Shih P.M."/>
            <person name="Mcglynn S.E."/>
            <person name="Fischer W."/>
        </authorList>
    </citation>
    <scope>NUCLEOTIDE SEQUENCE [LARGE SCALE GENOMIC DNA]</scope>
    <source>
        <strain evidence="10">CP1_1M</strain>
    </source>
</reference>
<sequence>IVLQKDQLGTGHAVLQAADLLRDKSDLVVVMYADMPLLRPRTLRQLVEAQRANVEGCLTMLTVTLPNPHGFGRVVRAPDGSVAAIV</sequence>
<comment type="catalytic activity">
    <reaction evidence="7">
        <text>N-acetyl-alpha-D-glucosamine 1-phosphate + UTP + H(+) = UDP-N-acetyl-alpha-D-glucosamine + diphosphate</text>
        <dbReference type="Rhea" id="RHEA:13509"/>
        <dbReference type="ChEBI" id="CHEBI:15378"/>
        <dbReference type="ChEBI" id="CHEBI:33019"/>
        <dbReference type="ChEBI" id="CHEBI:46398"/>
        <dbReference type="ChEBI" id="CHEBI:57705"/>
        <dbReference type="ChEBI" id="CHEBI:57776"/>
        <dbReference type="EC" id="2.7.7.23"/>
    </reaction>
</comment>
<accession>A0A2M8PT13</accession>
<comment type="similarity">
    <text evidence="2">In the N-terminal section; belongs to the N-acetylglucosamine-1-phosphate uridyltransferase family.</text>
</comment>
<dbReference type="PANTHER" id="PTHR43584:SF3">
    <property type="entry name" value="BIFUNCTIONAL PROTEIN GLMU"/>
    <property type="match status" value="1"/>
</dbReference>
<dbReference type="GO" id="GO:0019134">
    <property type="term" value="F:glucosamine-1-phosphate N-acetyltransferase activity"/>
    <property type="evidence" value="ECO:0007669"/>
    <property type="project" value="UniProtKB-EC"/>
</dbReference>
<comment type="caution">
    <text evidence="10">The sequence shown here is derived from an EMBL/GenBank/DDBJ whole genome shotgun (WGS) entry which is preliminary data.</text>
</comment>
<dbReference type="PANTHER" id="PTHR43584">
    <property type="entry name" value="NUCLEOTIDYL TRANSFERASE"/>
    <property type="match status" value="1"/>
</dbReference>
<dbReference type="EC" id="2.3.1.157" evidence="10"/>
<dbReference type="InterPro" id="IPR050065">
    <property type="entry name" value="GlmU-like"/>
</dbReference>
<feature type="domain" description="MobA-like NTP transferase" evidence="9">
    <location>
        <begin position="7"/>
        <end position="53"/>
    </location>
</feature>
<dbReference type="Gene3D" id="3.90.550.10">
    <property type="entry name" value="Spore Coat Polysaccharide Biosynthesis Protein SpsA, Chain A"/>
    <property type="match status" value="1"/>
</dbReference>
<dbReference type="SUPFAM" id="SSF53448">
    <property type="entry name" value="Nucleotide-diphospho-sugar transferases"/>
    <property type="match status" value="1"/>
</dbReference>
<evidence type="ECO:0000259" key="9">
    <source>
        <dbReference type="Pfam" id="PF12804"/>
    </source>
</evidence>
<organism evidence="10 11">
    <name type="scientific">Candidatus Thermofonsia Clade 1 bacterium</name>
    <dbReference type="NCBI Taxonomy" id="2364210"/>
    <lineage>
        <taxon>Bacteria</taxon>
        <taxon>Bacillati</taxon>
        <taxon>Chloroflexota</taxon>
        <taxon>Candidatus Thermofontia</taxon>
        <taxon>Candidatus Thermofonsia Clade 1</taxon>
    </lineage>
</organism>
<evidence type="ECO:0000256" key="7">
    <source>
        <dbReference type="ARBA" id="ARBA00048493"/>
    </source>
</evidence>
<evidence type="ECO:0000256" key="2">
    <source>
        <dbReference type="ARBA" id="ARBA00007947"/>
    </source>
</evidence>
<keyword evidence="3 10" id="KW-0808">Transferase</keyword>